<reference evidence="5" key="1">
    <citation type="submission" date="2020-01" db="EMBL/GenBank/DDBJ databases">
        <authorList>
            <person name="Meier V. D."/>
            <person name="Meier V D."/>
        </authorList>
    </citation>
    <scope>NUCLEOTIDE SEQUENCE</scope>
    <source>
        <strain evidence="5">HLG_WM_MAG_04</strain>
    </source>
</reference>
<dbReference type="SUPFAM" id="SSF51206">
    <property type="entry name" value="cAMP-binding domain-like"/>
    <property type="match status" value="1"/>
</dbReference>
<dbReference type="InterPro" id="IPR036388">
    <property type="entry name" value="WH-like_DNA-bd_sf"/>
</dbReference>
<organism evidence="5">
    <name type="scientific">uncultured Sulfurovum sp</name>
    <dbReference type="NCBI Taxonomy" id="269237"/>
    <lineage>
        <taxon>Bacteria</taxon>
        <taxon>Pseudomonadati</taxon>
        <taxon>Campylobacterota</taxon>
        <taxon>Epsilonproteobacteria</taxon>
        <taxon>Campylobacterales</taxon>
        <taxon>Sulfurovaceae</taxon>
        <taxon>Sulfurovum</taxon>
        <taxon>environmental samples</taxon>
    </lineage>
</organism>
<dbReference type="InterPro" id="IPR000595">
    <property type="entry name" value="cNMP-bd_dom"/>
</dbReference>
<dbReference type="InterPro" id="IPR050397">
    <property type="entry name" value="Env_Response_Regulators"/>
</dbReference>
<dbReference type="EMBL" id="CACVAX010000013">
    <property type="protein sequence ID" value="CAA6805768.1"/>
    <property type="molecule type" value="Genomic_DNA"/>
</dbReference>
<dbReference type="Pfam" id="PF00027">
    <property type="entry name" value="cNMP_binding"/>
    <property type="match status" value="1"/>
</dbReference>
<dbReference type="GO" id="GO:0005829">
    <property type="term" value="C:cytosol"/>
    <property type="evidence" value="ECO:0007669"/>
    <property type="project" value="TreeGrafter"/>
</dbReference>
<dbReference type="InterPro" id="IPR014710">
    <property type="entry name" value="RmlC-like_jellyroll"/>
</dbReference>
<name>A0A6S6SHY7_9BACT</name>
<dbReference type="GO" id="GO:0003677">
    <property type="term" value="F:DNA binding"/>
    <property type="evidence" value="ECO:0007669"/>
    <property type="project" value="UniProtKB-KW"/>
</dbReference>
<dbReference type="CDD" id="cd00038">
    <property type="entry name" value="CAP_ED"/>
    <property type="match status" value="1"/>
</dbReference>
<dbReference type="SMART" id="SM00100">
    <property type="entry name" value="cNMP"/>
    <property type="match status" value="1"/>
</dbReference>
<keyword evidence="2" id="KW-0238">DNA-binding</keyword>
<feature type="domain" description="Cyclic nucleotide-binding" evidence="4">
    <location>
        <begin position="11"/>
        <end position="115"/>
    </location>
</feature>
<dbReference type="AlphaFoldDB" id="A0A6S6SHY7"/>
<proteinExistence type="predicted"/>
<keyword evidence="1" id="KW-0805">Transcription regulation</keyword>
<evidence type="ECO:0000256" key="3">
    <source>
        <dbReference type="ARBA" id="ARBA00023163"/>
    </source>
</evidence>
<dbReference type="SUPFAM" id="SSF46785">
    <property type="entry name" value="Winged helix' DNA-binding domain"/>
    <property type="match status" value="1"/>
</dbReference>
<keyword evidence="3" id="KW-0804">Transcription</keyword>
<dbReference type="PANTHER" id="PTHR24567">
    <property type="entry name" value="CRP FAMILY TRANSCRIPTIONAL REGULATORY PROTEIN"/>
    <property type="match status" value="1"/>
</dbReference>
<protein>
    <recommendedName>
        <fullName evidence="4">Cyclic nucleotide-binding domain-containing protein</fullName>
    </recommendedName>
</protein>
<sequence length="213" mass="24594">MIIEKLRKLALFSILDDNEIKLLASMSTLKRLSYNNILFYEGDNPKYFYLLLEGNLKVYKTDLKANEIVLHHFRQTAFVAEVASLENMSFPATAIVTSDEVEVLLIDKEKFSSMLQSNGRFAFHLIKSITAKIKQLELVINRNMVYDAMMKVCSFIEEDALYFESVKNKDIANFLNMAPETLSRILTKLRKLEIIDKKNVLLDSDKLKVLLEI</sequence>
<dbReference type="InterPro" id="IPR012318">
    <property type="entry name" value="HTH_CRP"/>
</dbReference>
<gene>
    <name evidence="5" type="ORF">HELGO_WM3114</name>
</gene>
<dbReference type="Gene3D" id="1.10.10.10">
    <property type="entry name" value="Winged helix-like DNA-binding domain superfamily/Winged helix DNA-binding domain"/>
    <property type="match status" value="1"/>
</dbReference>
<dbReference type="PANTHER" id="PTHR24567:SF26">
    <property type="entry name" value="REGULATORY PROTEIN YEIL"/>
    <property type="match status" value="1"/>
</dbReference>
<accession>A0A6S6SHY7</accession>
<dbReference type="Gene3D" id="2.60.120.10">
    <property type="entry name" value="Jelly Rolls"/>
    <property type="match status" value="1"/>
</dbReference>
<evidence type="ECO:0000259" key="4">
    <source>
        <dbReference type="PROSITE" id="PS50042"/>
    </source>
</evidence>
<dbReference type="GO" id="GO:0003700">
    <property type="term" value="F:DNA-binding transcription factor activity"/>
    <property type="evidence" value="ECO:0007669"/>
    <property type="project" value="TreeGrafter"/>
</dbReference>
<dbReference type="InterPro" id="IPR018490">
    <property type="entry name" value="cNMP-bd_dom_sf"/>
</dbReference>
<dbReference type="Pfam" id="PF13545">
    <property type="entry name" value="HTH_Crp_2"/>
    <property type="match status" value="1"/>
</dbReference>
<evidence type="ECO:0000256" key="1">
    <source>
        <dbReference type="ARBA" id="ARBA00023015"/>
    </source>
</evidence>
<evidence type="ECO:0000256" key="2">
    <source>
        <dbReference type="ARBA" id="ARBA00023125"/>
    </source>
</evidence>
<dbReference type="PROSITE" id="PS50042">
    <property type="entry name" value="CNMP_BINDING_3"/>
    <property type="match status" value="1"/>
</dbReference>
<dbReference type="SMART" id="SM00419">
    <property type="entry name" value="HTH_CRP"/>
    <property type="match status" value="1"/>
</dbReference>
<evidence type="ECO:0000313" key="5">
    <source>
        <dbReference type="EMBL" id="CAA6805768.1"/>
    </source>
</evidence>
<dbReference type="InterPro" id="IPR036390">
    <property type="entry name" value="WH_DNA-bd_sf"/>
</dbReference>